<sequence>MPLLGYFFILEYYLSFIEHHEDVNVRSINLCTVN</sequence>
<protein>
    <submittedName>
        <fullName evidence="1">Uncharacterized protein</fullName>
    </submittedName>
</protein>
<name>A0ABU0AQK8_9BACI</name>
<dbReference type="Proteomes" id="UP001238088">
    <property type="component" value="Unassembled WGS sequence"/>
</dbReference>
<reference evidence="1 2" key="1">
    <citation type="submission" date="2023-07" db="EMBL/GenBank/DDBJ databases">
        <title>Genomic Encyclopedia of Type Strains, Phase IV (KMG-IV): sequencing the most valuable type-strain genomes for metagenomic binning, comparative biology and taxonomic classification.</title>
        <authorList>
            <person name="Goeker M."/>
        </authorList>
    </citation>
    <scope>NUCLEOTIDE SEQUENCE [LARGE SCALE GENOMIC DNA]</scope>
    <source>
        <strain evidence="1 2">DSM 23494</strain>
    </source>
</reference>
<keyword evidence="2" id="KW-1185">Reference proteome</keyword>
<accession>A0ABU0AQK8</accession>
<comment type="caution">
    <text evidence="1">The sequence shown here is derived from an EMBL/GenBank/DDBJ whole genome shotgun (WGS) entry which is preliminary data.</text>
</comment>
<gene>
    <name evidence="1" type="ORF">J2S17_005486</name>
</gene>
<evidence type="ECO:0000313" key="2">
    <source>
        <dbReference type="Proteomes" id="UP001238088"/>
    </source>
</evidence>
<proteinExistence type="predicted"/>
<dbReference type="EMBL" id="JAUSUB010000043">
    <property type="protein sequence ID" value="MDQ0273554.1"/>
    <property type="molecule type" value="Genomic_DNA"/>
</dbReference>
<evidence type="ECO:0000313" key="1">
    <source>
        <dbReference type="EMBL" id="MDQ0273554.1"/>
    </source>
</evidence>
<organism evidence="1 2">
    <name type="scientific">Cytobacillus purgationiresistens</name>
    <dbReference type="NCBI Taxonomy" id="863449"/>
    <lineage>
        <taxon>Bacteria</taxon>
        <taxon>Bacillati</taxon>
        <taxon>Bacillota</taxon>
        <taxon>Bacilli</taxon>
        <taxon>Bacillales</taxon>
        <taxon>Bacillaceae</taxon>
        <taxon>Cytobacillus</taxon>
    </lineage>
</organism>